<dbReference type="PANTHER" id="PTHR48071">
    <property type="entry name" value="SRCR DOMAIN-CONTAINING PROTEIN"/>
    <property type="match status" value="1"/>
</dbReference>
<dbReference type="PRINTS" id="PR00258">
    <property type="entry name" value="SPERACTRCPTR"/>
</dbReference>
<evidence type="ECO:0000256" key="1">
    <source>
        <dbReference type="ARBA" id="ARBA00023157"/>
    </source>
</evidence>
<dbReference type="EMBL" id="JAIWYP010000012">
    <property type="protein sequence ID" value="KAH3730489.1"/>
    <property type="molecule type" value="Genomic_DNA"/>
</dbReference>
<keyword evidence="5" id="KW-1185">Reference proteome</keyword>
<dbReference type="Pfam" id="PF00530">
    <property type="entry name" value="SRCR"/>
    <property type="match status" value="1"/>
</dbReference>
<evidence type="ECO:0000313" key="4">
    <source>
        <dbReference type="EMBL" id="KAH3730489.1"/>
    </source>
</evidence>
<accession>A0A9D4CRS1</accession>
<feature type="domain" description="SRCR" evidence="3">
    <location>
        <begin position="19"/>
        <end position="64"/>
    </location>
</feature>
<dbReference type="SMART" id="SM00202">
    <property type="entry name" value="SR"/>
    <property type="match status" value="1"/>
</dbReference>
<gene>
    <name evidence="4" type="ORF">DPMN_056479</name>
</gene>
<dbReference type="Gene3D" id="3.10.250.10">
    <property type="entry name" value="SRCR-like domain"/>
    <property type="match status" value="1"/>
</dbReference>
<dbReference type="PANTHER" id="PTHR48071:SF28">
    <property type="entry name" value="SRCR DOMAIN-CONTAINING PROTEIN"/>
    <property type="match status" value="1"/>
</dbReference>
<dbReference type="PROSITE" id="PS50287">
    <property type="entry name" value="SRCR_2"/>
    <property type="match status" value="1"/>
</dbReference>
<feature type="disulfide bond" evidence="2">
    <location>
        <begin position="33"/>
        <end position="43"/>
    </location>
</feature>
<organism evidence="4 5">
    <name type="scientific">Dreissena polymorpha</name>
    <name type="common">Zebra mussel</name>
    <name type="synonym">Mytilus polymorpha</name>
    <dbReference type="NCBI Taxonomy" id="45954"/>
    <lineage>
        <taxon>Eukaryota</taxon>
        <taxon>Metazoa</taxon>
        <taxon>Spiralia</taxon>
        <taxon>Lophotrochozoa</taxon>
        <taxon>Mollusca</taxon>
        <taxon>Bivalvia</taxon>
        <taxon>Autobranchia</taxon>
        <taxon>Heteroconchia</taxon>
        <taxon>Euheterodonta</taxon>
        <taxon>Imparidentia</taxon>
        <taxon>Neoheterodontei</taxon>
        <taxon>Myida</taxon>
        <taxon>Dreissenoidea</taxon>
        <taxon>Dreissenidae</taxon>
        <taxon>Dreissena</taxon>
    </lineage>
</organism>
<comment type="caution">
    <text evidence="4">The sequence shown here is derived from an EMBL/GenBank/DDBJ whole genome shotgun (WGS) entry which is preliminary data.</text>
</comment>
<evidence type="ECO:0000256" key="2">
    <source>
        <dbReference type="PROSITE-ProRule" id="PRU00196"/>
    </source>
</evidence>
<comment type="caution">
    <text evidence="2">Lacks conserved residue(s) required for the propagation of feature annotation.</text>
</comment>
<dbReference type="Proteomes" id="UP000828390">
    <property type="component" value="Unassembled WGS sequence"/>
</dbReference>
<protein>
    <recommendedName>
        <fullName evidence="3">SRCR domain-containing protein</fullName>
    </recommendedName>
</protein>
<dbReference type="AlphaFoldDB" id="A0A9D4CRS1"/>
<reference evidence="4" key="2">
    <citation type="submission" date="2020-11" db="EMBL/GenBank/DDBJ databases">
        <authorList>
            <person name="McCartney M.A."/>
            <person name="Auch B."/>
            <person name="Kono T."/>
            <person name="Mallez S."/>
            <person name="Becker A."/>
            <person name="Gohl D.M."/>
            <person name="Silverstein K.A.T."/>
            <person name="Koren S."/>
            <person name="Bechman K.B."/>
            <person name="Herman A."/>
            <person name="Abrahante J.E."/>
            <person name="Garbe J."/>
        </authorList>
    </citation>
    <scope>NUCLEOTIDE SEQUENCE</scope>
    <source>
        <strain evidence="4">Duluth1</strain>
        <tissue evidence="4">Whole animal</tissue>
    </source>
</reference>
<dbReference type="InterPro" id="IPR036772">
    <property type="entry name" value="SRCR-like_dom_sf"/>
</dbReference>
<dbReference type="GO" id="GO:0016020">
    <property type="term" value="C:membrane"/>
    <property type="evidence" value="ECO:0007669"/>
    <property type="project" value="InterPro"/>
</dbReference>
<name>A0A9D4CRS1_DREPO</name>
<evidence type="ECO:0000259" key="3">
    <source>
        <dbReference type="PROSITE" id="PS50287"/>
    </source>
</evidence>
<dbReference type="InterPro" id="IPR001190">
    <property type="entry name" value="SRCR"/>
</dbReference>
<dbReference type="SUPFAM" id="SSF56487">
    <property type="entry name" value="SRCR-like"/>
    <property type="match status" value="1"/>
</dbReference>
<keyword evidence="1 2" id="KW-1015">Disulfide bond</keyword>
<proteinExistence type="predicted"/>
<reference evidence="4" key="1">
    <citation type="journal article" date="2019" name="bioRxiv">
        <title>The Genome of the Zebra Mussel, Dreissena polymorpha: A Resource for Invasive Species Research.</title>
        <authorList>
            <person name="McCartney M.A."/>
            <person name="Auch B."/>
            <person name="Kono T."/>
            <person name="Mallez S."/>
            <person name="Zhang Y."/>
            <person name="Obille A."/>
            <person name="Becker A."/>
            <person name="Abrahante J.E."/>
            <person name="Garbe J."/>
            <person name="Badalamenti J.P."/>
            <person name="Herman A."/>
            <person name="Mangelson H."/>
            <person name="Liachko I."/>
            <person name="Sullivan S."/>
            <person name="Sone E.D."/>
            <person name="Koren S."/>
            <person name="Silverstein K.A.T."/>
            <person name="Beckman K.B."/>
            <person name="Gohl D.M."/>
        </authorList>
    </citation>
    <scope>NUCLEOTIDE SEQUENCE</scope>
    <source>
        <strain evidence="4">Duluth1</strain>
        <tissue evidence="4">Whole animal</tissue>
    </source>
</reference>
<evidence type="ECO:0000313" key="5">
    <source>
        <dbReference type="Proteomes" id="UP000828390"/>
    </source>
</evidence>
<sequence>MYKLILRVSNGTLLQPGDFDEGSGKIWLDDVTCNGTESSIVNCVHSEWGMHDCKHNEEVGVTCRELTGRSIELK</sequence>